<reference evidence="3" key="1">
    <citation type="submission" date="2021-01" db="EMBL/GenBank/DDBJ databases">
        <authorList>
            <consortium name="Genoscope - CEA"/>
            <person name="William W."/>
        </authorList>
    </citation>
    <scope>NUCLEOTIDE SEQUENCE</scope>
</reference>
<name>A0A8S1X7D6_PAROT</name>
<feature type="compositionally biased region" description="Basic and acidic residues" evidence="2">
    <location>
        <begin position="203"/>
        <end position="224"/>
    </location>
</feature>
<sequence length="369" mass="43206">MAKSHSSKESCFCLRSYHDQIYTLKLFLINYQPMQRQTYQYPSRAYPQQVFGYLQPQYQHQLPQLHPQIIYQPYFQVPAAHQYPQPSIANQNLQSPQKNFQSPFSEFVSPSRTNLMQTQQQSQSQQNPFLQSPSRAGYYTYEQVMERIKNANSYQQQQQNQQCIPLSRQQQENNYVESKQAQNQQFMPKQGLVDNKQNIAKEINKLEPKQRQEDKIQSEQKQEKDEDLEELALQYEDGYIYRGQGYPPQTRQGFGMLTDNEGREIYAGYWKQNVYDGQGRLQNLYVEEIDSAFDCNNMTTIGNGWSSYEGQFVGGKMQGQGMLFLSNGEKYVGEFDDGMIHGDGEFTTYQKEVIKGNWDQGYLIQMTDE</sequence>
<proteinExistence type="predicted"/>
<evidence type="ECO:0000313" key="3">
    <source>
        <dbReference type="EMBL" id="CAD8197241.1"/>
    </source>
</evidence>
<organism evidence="3 4">
    <name type="scientific">Paramecium octaurelia</name>
    <dbReference type="NCBI Taxonomy" id="43137"/>
    <lineage>
        <taxon>Eukaryota</taxon>
        <taxon>Sar</taxon>
        <taxon>Alveolata</taxon>
        <taxon>Ciliophora</taxon>
        <taxon>Intramacronucleata</taxon>
        <taxon>Oligohymenophorea</taxon>
        <taxon>Peniculida</taxon>
        <taxon>Parameciidae</taxon>
        <taxon>Paramecium</taxon>
    </lineage>
</organism>
<protein>
    <recommendedName>
        <fullName evidence="5">MORN repeat protein</fullName>
    </recommendedName>
</protein>
<dbReference type="AlphaFoldDB" id="A0A8S1X7D6"/>
<dbReference type="Proteomes" id="UP000683925">
    <property type="component" value="Unassembled WGS sequence"/>
</dbReference>
<evidence type="ECO:0008006" key="5">
    <source>
        <dbReference type="Google" id="ProtNLM"/>
    </source>
</evidence>
<keyword evidence="4" id="KW-1185">Reference proteome</keyword>
<dbReference type="PANTHER" id="PTHR43215">
    <property type="entry name" value="RADIAL SPOKE HEAD 1 HOMOLOG"/>
    <property type="match status" value="1"/>
</dbReference>
<accession>A0A8S1X7D6</accession>
<dbReference type="OMA" id="AGYWKQN"/>
<dbReference type="GO" id="GO:0005829">
    <property type="term" value="C:cytosol"/>
    <property type="evidence" value="ECO:0007669"/>
    <property type="project" value="TreeGrafter"/>
</dbReference>
<comment type="caution">
    <text evidence="3">The sequence shown here is derived from an EMBL/GenBank/DDBJ whole genome shotgun (WGS) entry which is preliminary data.</text>
</comment>
<evidence type="ECO:0000313" key="4">
    <source>
        <dbReference type="Proteomes" id="UP000683925"/>
    </source>
</evidence>
<gene>
    <name evidence="3" type="ORF">POCTA_138.1.T1140010</name>
</gene>
<dbReference type="SMART" id="SM00698">
    <property type="entry name" value="MORN"/>
    <property type="match status" value="3"/>
</dbReference>
<evidence type="ECO:0000256" key="1">
    <source>
        <dbReference type="ARBA" id="ARBA00022737"/>
    </source>
</evidence>
<dbReference type="EMBL" id="CAJJDP010000114">
    <property type="protein sequence ID" value="CAD8197241.1"/>
    <property type="molecule type" value="Genomic_DNA"/>
</dbReference>
<keyword evidence="1" id="KW-0677">Repeat</keyword>
<evidence type="ECO:0000256" key="2">
    <source>
        <dbReference type="SAM" id="MobiDB-lite"/>
    </source>
</evidence>
<dbReference type="Pfam" id="PF02493">
    <property type="entry name" value="MORN"/>
    <property type="match status" value="3"/>
</dbReference>
<dbReference type="PANTHER" id="PTHR43215:SF14">
    <property type="entry name" value="RADIAL SPOKE HEAD 1 HOMOLOG"/>
    <property type="match status" value="1"/>
</dbReference>
<dbReference type="InterPro" id="IPR003409">
    <property type="entry name" value="MORN"/>
</dbReference>
<dbReference type="OrthoDB" id="300500at2759"/>
<feature type="region of interest" description="Disordered" evidence="2">
    <location>
        <begin position="203"/>
        <end position="226"/>
    </location>
</feature>